<sequence length="264" mass="29112">MGSKDLALGNVNEDAELLQGQAEVYKHLFAYADSLVLRSAVELRIADIIHSHGQAMSLSQIASKIASSSLNIMCLERVMRMLVRKKIFTAHCNEQPSGETLTLYGLTTTSMWLLHDQELSLAPAFLTFTDHSFTKPWYEISRSIKDGGIPFVRAHGESFWEMTSNNPEFNKLFNHGMATITKHTLDAIIKGYKDGFSELEGTLVDVGGGIGRLVANIVKTYPHIKGINFDVPHVVANAPLHPGVTHVGGDIFKEIPSARNIIIK</sequence>
<evidence type="ECO:0008006" key="8">
    <source>
        <dbReference type="Google" id="ProtNLM"/>
    </source>
</evidence>
<accession>A0A0J7YM68</accession>
<keyword evidence="1" id="KW-0489">Methyltransferase</keyword>
<dbReference type="Gene3D" id="1.10.10.10">
    <property type="entry name" value="Winged helix-like DNA-binding domain superfamily/Winged helix DNA-binding domain"/>
    <property type="match status" value="1"/>
</dbReference>
<dbReference type="AlphaFoldDB" id="A0A0J7YM68"/>
<feature type="non-terminal residue" evidence="6">
    <location>
        <position position="264"/>
    </location>
</feature>
<dbReference type="Proteomes" id="UP000035740">
    <property type="component" value="Unassembled WGS sequence"/>
</dbReference>
<keyword evidence="3" id="KW-0949">S-adenosyl-L-methionine</keyword>
<dbReference type="Gramene" id="KMS64737">
    <property type="protein sequence ID" value="KMS64737"/>
    <property type="gene ID" value="BVRB_017220"/>
</dbReference>
<evidence type="ECO:0000256" key="1">
    <source>
        <dbReference type="ARBA" id="ARBA00022603"/>
    </source>
</evidence>
<dbReference type="InterPro" id="IPR012967">
    <property type="entry name" value="COMT_dimerisation"/>
</dbReference>
<dbReference type="Gene3D" id="3.40.50.150">
    <property type="entry name" value="Vaccinia Virus protein VP39"/>
    <property type="match status" value="1"/>
</dbReference>
<dbReference type="Pfam" id="PF00891">
    <property type="entry name" value="Methyltransf_2"/>
    <property type="match status" value="1"/>
</dbReference>
<dbReference type="InterPro" id="IPR036390">
    <property type="entry name" value="WH_DNA-bd_sf"/>
</dbReference>
<evidence type="ECO:0000313" key="7">
    <source>
        <dbReference type="Proteomes" id="UP000035740"/>
    </source>
</evidence>
<dbReference type="SUPFAM" id="SSF53335">
    <property type="entry name" value="S-adenosyl-L-methionine-dependent methyltransferases"/>
    <property type="match status" value="1"/>
</dbReference>
<organism evidence="6 7">
    <name type="scientific">Beta vulgaris subsp. vulgaris</name>
    <name type="common">Beet</name>
    <dbReference type="NCBI Taxonomy" id="3555"/>
    <lineage>
        <taxon>Eukaryota</taxon>
        <taxon>Viridiplantae</taxon>
        <taxon>Streptophyta</taxon>
        <taxon>Embryophyta</taxon>
        <taxon>Tracheophyta</taxon>
        <taxon>Spermatophyta</taxon>
        <taxon>Magnoliopsida</taxon>
        <taxon>eudicotyledons</taxon>
        <taxon>Gunneridae</taxon>
        <taxon>Pentapetalae</taxon>
        <taxon>Caryophyllales</taxon>
        <taxon>Chenopodiaceae</taxon>
        <taxon>Betoideae</taxon>
        <taxon>Beta</taxon>
    </lineage>
</organism>
<evidence type="ECO:0000313" key="6">
    <source>
        <dbReference type="EMBL" id="KMS64737.1"/>
    </source>
</evidence>
<dbReference type="InterPro" id="IPR036388">
    <property type="entry name" value="WH-like_DNA-bd_sf"/>
</dbReference>
<dbReference type="PANTHER" id="PTHR11746">
    <property type="entry name" value="O-METHYLTRANSFERASE"/>
    <property type="match status" value="1"/>
</dbReference>
<dbReference type="OMA" id="ASKWFVK"/>
<dbReference type="OrthoDB" id="1606438at2759"/>
<dbReference type="GO" id="GO:0046983">
    <property type="term" value="F:protein dimerization activity"/>
    <property type="evidence" value="ECO:0007669"/>
    <property type="project" value="InterPro"/>
</dbReference>
<dbReference type="InterPro" id="IPR016461">
    <property type="entry name" value="COMT-like"/>
</dbReference>
<dbReference type="GO" id="GO:0008171">
    <property type="term" value="F:O-methyltransferase activity"/>
    <property type="evidence" value="ECO:0007669"/>
    <property type="project" value="InterPro"/>
</dbReference>
<dbReference type="InterPro" id="IPR001077">
    <property type="entry name" value="COMT_C"/>
</dbReference>
<dbReference type="Pfam" id="PF08100">
    <property type="entry name" value="Dimerisation"/>
    <property type="match status" value="1"/>
</dbReference>
<dbReference type="EMBL" id="KQ124273">
    <property type="protein sequence ID" value="KMS64737.1"/>
    <property type="molecule type" value="Genomic_DNA"/>
</dbReference>
<keyword evidence="2" id="KW-0808">Transferase</keyword>
<feature type="domain" description="O-methyltransferase C-terminal" evidence="4">
    <location>
        <begin position="137"/>
        <end position="263"/>
    </location>
</feature>
<evidence type="ECO:0000256" key="2">
    <source>
        <dbReference type="ARBA" id="ARBA00022679"/>
    </source>
</evidence>
<evidence type="ECO:0000256" key="3">
    <source>
        <dbReference type="ARBA" id="ARBA00022691"/>
    </source>
</evidence>
<name>A0A0J7YM68_BETVV</name>
<evidence type="ECO:0000259" key="4">
    <source>
        <dbReference type="Pfam" id="PF00891"/>
    </source>
</evidence>
<protein>
    <recommendedName>
        <fullName evidence="8">O-methyltransferase domain-containing protein</fullName>
    </recommendedName>
</protein>
<dbReference type="SUPFAM" id="SSF46785">
    <property type="entry name" value="Winged helix' DNA-binding domain"/>
    <property type="match status" value="1"/>
</dbReference>
<keyword evidence="7" id="KW-1185">Reference proteome</keyword>
<dbReference type="GO" id="GO:0032259">
    <property type="term" value="P:methylation"/>
    <property type="evidence" value="ECO:0007669"/>
    <property type="project" value="UniProtKB-KW"/>
</dbReference>
<proteinExistence type="predicted"/>
<dbReference type="InterPro" id="IPR029063">
    <property type="entry name" value="SAM-dependent_MTases_sf"/>
</dbReference>
<reference evidence="6 7" key="1">
    <citation type="journal article" date="2014" name="Nature">
        <title>The genome of the recently domesticated crop plant sugar beet (Beta vulgaris).</title>
        <authorList>
            <person name="Dohm J.C."/>
            <person name="Minoche A.E."/>
            <person name="Holtgrawe D."/>
            <person name="Capella-Gutierrez S."/>
            <person name="Zakrzewski F."/>
            <person name="Tafer H."/>
            <person name="Rupp O."/>
            <person name="Sorensen T.R."/>
            <person name="Stracke R."/>
            <person name="Reinhardt R."/>
            <person name="Goesmann A."/>
            <person name="Kraft T."/>
            <person name="Schulz B."/>
            <person name="Stadler P.F."/>
            <person name="Schmidt T."/>
            <person name="Gabaldon T."/>
            <person name="Lehrach H."/>
            <person name="Weisshaar B."/>
            <person name="Himmelbauer H."/>
        </authorList>
    </citation>
    <scope>NUCLEOTIDE SEQUENCE [LARGE SCALE GENOMIC DNA]</scope>
    <source>
        <tissue evidence="6">Taproot</tissue>
    </source>
</reference>
<dbReference type="eggNOG" id="KOG3178">
    <property type="taxonomic scope" value="Eukaryota"/>
</dbReference>
<dbReference type="PROSITE" id="PS51683">
    <property type="entry name" value="SAM_OMT_II"/>
    <property type="match status" value="1"/>
</dbReference>
<evidence type="ECO:0000259" key="5">
    <source>
        <dbReference type="Pfam" id="PF08100"/>
    </source>
</evidence>
<feature type="domain" description="O-methyltransferase dimerisation" evidence="5">
    <location>
        <begin position="26"/>
        <end position="115"/>
    </location>
</feature>
<gene>
    <name evidence="6" type="ORF">BVRB_017220</name>
</gene>